<gene>
    <name evidence="1" type="ORF">A2438_01655</name>
</gene>
<dbReference type="Proteomes" id="UP000179242">
    <property type="component" value="Unassembled WGS sequence"/>
</dbReference>
<organism evidence="1 2">
    <name type="scientific">candidate division WOR-1 bacterium RIFOXYC2_FULL_46_14</name>
    <dbReference type="NCBI Taxonomy" id="1802587"/>
    <lineage>
        <taxon>Bacteria</taxon>
        <taxon>Bacillati</taxon>
        <taxon>Saganbacteria</taxon>
    </lineage>
</organism>
<accession>A0A1F4U7P2</accession>
<evidence type="ECO:0008006" key="3">
    <source>
        <dbReference type="Google" id="ProtNLM"/>
    </source>
</evidence>
<evidence type="ECO:0000313" key="1">
    <source>
        <dbReference type="EMBL" id="OGC40974.1"/>
    </source>
</evidence>
<reference evidence="1 2" key="1">
    <citation type="journal article" date="2016" name="Nat. Commun.">
        <title>Thousands of microbial genomes shed light on interconnected biogeochemical processes in an aquifer system.</title>
        <authorList>
            <person name="Anantharaman K."/>
            <person name="Brown C.T."/>
            <person name="Hug L.A."/>
            <person name="Sharon I."/>
            <person name="Castelle C.J."/>
            <person name="Probst A.J."/>
            <person name="Thomas B.C."/>
            <person name="Singh A."/>
            <person name="Wilkins M.J."/>
            <person name="Karaoz U."/>
            <person name="Brodie E.L."/>
            <person name="Williams K.H."/>
            <person name="Hubbard S.S."/>
            <person name="Banfield J.F."/>
        </authorList>
    </citation>
    <scope>NUCLEOTIDE SEQUENCE [LARGE SCALE GENOMIC DNA]</scope>
</reference>
<dbReference type="EMBL" id="MEUJ01000002">
    <property type="protein sequence ID" value="OGC40974.1"/>
    <property type="molecule type" value="Genomic_DNA"/>
</dbReference>
<evidence type="ECO:0000313" key="2">
    <source>
        <dbReference type="Proteomes" id="UP000179242"/>
    </source>
</evidence>
<protein>
    <recommendedName>
        <fullName evidence="3">TIGR04255 family protein</fullName>
    </recommendedName>
</protein>
<comment type="caution">
    <text evidence="1">The sequence shown here is derived from an EMBL/GenBank/DDBJ whole genome shotgun (WGS) entry which is preliminary data.</text>
</comment>
<proteinExistence type="predicted"/>
<sequence>MIYLNEHIMEIRYKPNPRIIDLRGQWAEEISAHMKMSEWAIVENRVDIFRKDNHDRVFVGFRGMGFICHRSDSKSYFPDHAIRFLKFIFSLDGFEKNPLIDRIGVRSKFCIEYEKNFEELRDLYASKYIVLSDRAKKIINAKLVDLAGPWNFADDLGNFNTQSGPMVKTQIAQFFNDEIVTQLPDVGLFFDIDYSVKPRKSMREDEVVKLVGGFAERAWKRNEDFKKIVLEG</sequence>
<dbReference type="AlphaFoldDB" id="A0A1F4U7P2"/>
<name>A0A1F4U7P2_UNCSA</name>